<keyword evidence="2" id="KW-1185">Reference proteome</keyword>
<sequence>MKKVIMGIMFILLTTTLIIVCISKKSSKEPPELEIIIGDKKIEYITSKNTWDGAIYDRLCAFKTIMKEGSNVEIPYIEIGKTAMISFKNNPPSKFTISDILIDENGKQMYSDKVIINIPVELKDGKCSFEIKKHFASALSSVYVENKIDYRGFKMIASWGENKNECEYAFIIRTDGF</sequence>
<organism evidence="1 2">
    <name type="scientific">Oceanirhabdus seepicola</name>
    <dbReference type="NCBI Taxonomy" id="2828781"/>
    <lineage>
        <taxon>Bacteria</taxon>
        <taxon>Bacillati</taxon>
        <taxon>Bacillota</taxon>
        <taxon>Clostridia</taxon>
        <taxon>Eubacteriales</taxon>
        <taxon>Clostridiaceae</taxon>
        <taxon>Oceanirhabdus</taxon>
    </lineage>
</organism>
<dbReference type="AlphaFoldDB" id="A0A9J6NZA2"/>
<accession>A0A9J6NZA2</accession>
<reference evidence="1" key="2">
    <citation type="submission" date="2021-04" db="EMBL/GenBank/DDBJ databases">
        <authorList>
            <person name="Dong X."/>
        </authorList>
    </citation>
    <scope>NUCLEOTIDE SEQUENCE</scope>
    <source>
        <strain evidence="1">ZWT</strain>
    </source>
</reference>
<name>A0A9J6NZA2_9CLOT</name>
<evidence type="ECO:0000313" key="2">
    <source>
        <dbReference type="Proteomes" id="UP001056429"/>
    </source>
</evidence>
<gene>
    <name evidence="1" type="ORF">KDK92_06600</name>
</gene>
<dbReference type="Proteomes" id="UP001056429">
    <property type="component" value="Unassembled WGS sequence"/>
</dbReference>
<dbReference type="RefSeq" id="WP_250858400.1">
    <property type="nucleotide sequence ID" value="NZ_JAGSOJ010000001.1"/>
</dbReference>
<evidence type="ECO:0000313" key="1">
    <source>
        <dbReference type="EMBL" id="MCM1989404.1"/>
    </source>
</evidence>
<comment type="caution">
    <text evidence="1">The sequence shown here is derived from an EMBL/GenBank/DDBJ whole genome shotgun (WGS) entry which is preliminary data.</text>
</comment>
<reference evidence="1" key="1">
    <citation type="journal article" date="2021" name="mSystems">
        <title>Bacteria and Archaea Synergistically Convert Glycine Betaine to Biogenic Methane in the Formosa Cold Seep of the South China Sea.</title>
        <authorList>
            <person name="Li L."/>
            <person name="Zhang W."/>
            <person name="Zhang S."/>
            <person name="Song L."/>
            <person name="Sun Q."/>
            <person name="Zhang H."/>
            <person name="Xiang H."/>
            <person name="Dong X."/>
        </authorList>
    </citation>
    <scope>NUCLEOTIDE SEQUENCE</scope>
    <source>
        <strain evidence="1">ZWT</strain>
    </source>
</reference>
<dbReference type="EMBL" id="JAGSOJ010000001">
    <property type="protein sequence ID" value="MCM1989404.1"/>
    <property type="molecule type" value="Genomic_DNA"/>
</dbReference>
<proteinExistence type="predicted"/>
<protein>
    <submittedName>
        <fullName evidence="1">Uncharacterized protein</fullName>
    </submittedName>
</protein>